<evidence type="ECO:0000256" key="1">
    <source>
        <dbReference type="SAM" id="Coils"/>
    </source>
</evidence>
<dbReference type="Proteomes" id="UP001331515">
    <property type="component" value="Unassembled WGS sequence"/>
</dbReference>
<proteinExistence type="predicted"/>
<keyword evidence="3" id="KW-1185">Reference proteome</keyword>
<keyword evidence="1" id="KW-0175">Coiled coil</keyword>
<comment type="caution">
    <text evidence="2">The sequence shown here is derived from an EMBL/GenBank/DDBJ whole genome shotgun (WGS) entry which is preliminary data.</text>
</comment>
<accession>A0AAN8CC40</accession>
<protein>
    <submittedName>
        <fullName evidence="2">Uncharacterized protein</fullName>
    </submittedName>
</protein>
<feature type="coiled-coil region" evidence="1">
    <location>
        <begin position="16"/>
        <end position="43"/>
    </location>
</feature>
<gene>
    <name evidence="2" type="ORF">CgunFtcFv8_025758</name>
</gene>
<reference evidence="2 3" key="1">
    <citation type="journal article" date="2023" name="Mol. Biol. Evol.">
        <title>Genomics of Secondarily Temperate Adaptation in the Only Non-Antarctic Icefish.</title>
        <authorList>
            <person name="Rivera-Colon A.G."/>
            <person name="Rayamajhi N."/>
            <person name="Minhas B.F."/>
            <person name="Madrigal G."/>
            <person name="Bilyk K.T."/>
            <person name="Yoon V."/>
            <person name="Hune M."/>
            <person name="Gregory S."/>
            <person name="Cheng C.H.C."/>
            <person name="Catchen J.M."/>
        </authorList>
    </citation>
    <scope>NUCLEOTIDE SEQUENCE [LARGE SCALE GENOMIC DNA]</scope>
    <source>
        <tissue evidence="2">White muscle</tissue>
    </source>
</reference>
<evidence type="ECO:0000313" key="2">
    <source>
        <dbReference type="EMBL" id="KAK5900830.1"/>
    </source>
</evidence>
<evidence type="ECO:0000313" key="3">
    <source>
        <dbReference type="Proteomes" id="UP001331515"/>
    </source>
</evidence>
<dbReference type="EMBL" id="JAURVH010001532">
    <property type="protein sequence ID" value="KAK5900830.1"/>
    <property type="molecule type" value="Genomic_DNA"/>
</dbReference>
<sequence length="139" mass="16239">MAWKGGVRPDEGLMMMQEFDDRLKEQKDKLEHVRLSAVELKENLYCIELCNSDVTESIADHLERLNHLSERVETLHLNTTVFIQMNTKPRLWAGKQAAHRQSYRLGRLHKAEDVQSEFGWSPIRTRRNSNAASEMSCNW</sequence>
<dbReference type="AlphaFoldDB" id="A0AAN8CC40"/>
<organism evidence="2 3">
    <name type="scientific">Champsocephalus gunnari</name>
    <name type="common">Mackerel icefish</name>
    <dbReference type="NCBI Taxonomy" id="52237"/>
    <lineage>
        <taxon>Eukaryota</taxon>
        <taxon>Metazoa</taxon>
        <taxon>Chordata</taxon>
        <taxon>Craniata</taxon>
        <taxon>Vertebrata</taxon>
        <taxon>Euteleostomi</taxon>
        <taxon>Actinopterygii</taxon>
        <taxon>Neopterygii</taxon>
        <taxon>Teleostei</taxon>
        <taxon>Neoteleostei</taxon>
        <taxon>Acanthomorphata</taxon>
        <taxon>Eupercaria</taxon>
        <taxon>Perciformes</taxon>
        <taxon>Notothenioidei</taxon>
        <taxon>Channichthyidae</taxon>
        <taxon>Champsocephalus</taxon>
    </lineage>
</organism>
<name>A0AAN8CC40_CHAGU</name>